<comment type="caution">
    <text evidence="13">The sequence shown here is derived from an EMBL/GenBank/DDBJ whole genome shotgun (WGS) entry which is preliminary data.</text>
</comment>
<dbReference type="PANTHER" id="PTHR30182:SF12">
    <property type="entry name" value="L-SERINE DEHYDRATASE, BETA CHAIN-RELATED"/>
    <property type="match status" value="1"/>
</dbReference>
<dbReference type="GO" id="GO:0003941">
    <property type="term" value="F:L-serine ammonia-lyase activity"/>
    <property type="evidence" value="ECO:0007669"/>
    <property type="project" value="UniProtKB-UniRule"/>
</dbReference>
<dbReference type="CDD" id="cd04903">
    <property type="entry name" value="ACT_LSD"/>
    <property type="match status" value="1"/>
</dbReference>
<evidence type="ECO:0000256" key="11">
    <source>
        <dbReference type="PIRNR" id="PIRNR036692"/>
    </source>
</evidence>
<dbReference type="InterPro" id="IPR045865">
    <property type="entry name" value="ACT-like_dom_sf"/>
</dbReference>
<dbReference type="UniPathway" id="UPA00138"/>
<evidence type="ECO:0000259" key="12">
    <source>
        <dbReference type="PROSITE" id="PS51671"/>
    </source>
</evidence>
<comment type="catalytic activity">
    <reaction evidence="10 11">
        <text>L-serine = pyruvate + NH4(+)</text>
        <dbReference type="Rhea" id="RHEA:19169"/>
        <dbReference type="ChEBI" id="CHEBI:15361"/>
        <dbReference type="ChEBI" id="CHEBI:28938"/>
        <dbReference type="ChEBI" id="CHEBI:33384"/>
        <dbReference type="EC" id="4.3.1.17"/>
    </reaction>
</comment>
<reference evidence="14" key="1">
    <citation type="journal article" date="2017" name="Appl. Environ. Microbiol.">
        <title>Genomic analysis of Calderihabitans maritimus KKC1, a thermophilic hydrogenogenic carboxydotrophic bacterium isolated from marine sediment.</title>
        <authorList>
            <person name="Omae K."/>
            <person name="Yoneda Y."/>
            <person name="Fukuyama Y."/>
            <person name="Yoshida T."/>
            <person name="Sako Y."/>
        </authorList>
    </citation>
    <scope>NUCLEOTIDE SEQUENCE [LARGE SCALE GENOMIC DNA]</scope>
    <source>
        <strain evidence="14">KKC1</strain>
    </source>
</reference>
<proteinExistence type="inferred from homology"/>
<dbReference type="Proteomes" id="UP000197032">
    <property type="component" value="Unassembled WGS sequence"/>
</dbReference>
<feature type="domain" description="ACT" evidence="12">
    <location>
        <begin position="118"/>
        <end position="193"/>
    </location>
</feature>
<sequence length="205" mass="21953">MARNIFGEQPDKVEIVLHGSFASTGRGHGTDRALVAGLLGWAPDDTRLPQSLKTAAELGMQVEFSSADLGEVHPNTALLRLEKGKNKIEILGSSIGGGKILITKINDIQVELSGSYATLIVAHRDRPGGVASVTSIVADHKVNISAMRVSRQSRGARMMMIIEMDQLPPEGIVPEILRCQSVEHALLLKPITALGGDKIGQNNQH</sequence>
<gene>
    <name evidence="13" type="ORF">KKC1_15970</name>
</gene>
<dbReference type="InterPro" id="IPR002912">
    <property type="entry name" value="ACT_dom"/>
</dbReference>
<dbReference type="Pfam" id="PF01842">
    <property type="entry name" value="ACT"/>
    <property type="match status" value="1"/>
</dbReference>
<comment type="cofactor">
    <cofactor evidence="1">
        <name>[4Fe-4S] cluster</name>
        <dbReference type="ChEBI" id="CHEBI:49883"/>
    </cofactor>
</comment>
<dbReference type="InterPro" id="IPR051318">
    <property type="entry name" value="Fe-S_L-Ser"/>
</dbReference>
<keyword evidence="5 11" id="KW-0004">4Fe-4S</keyword>
<dbReference type="Gene3D" id="3.30.1330.90">
    <property type="entry name" value="D-3-phosphoglycerate dehydrogenase, domain 3"/>
    <property type="match status" value="1"/>
</dbReference>
<dbReference type="SUPFAM" id="SSF55021">
    <property type="entry name" value="ACT-like"/>
    <property type="match status" value="1"/>
</dbReference>
<dbReference type="Pfam" id="PF03315">
    <property type="entry name" value="SDH_beta"/>
    <property type="match status" value="1"/>
</dbReference>
<dbReference type="Gene3D" id="3.30.70.260">
    <property type="match status" value="1"/>
</dbReference>
<keyword evidence="4 11" id="KW-0312">Gluconeogenesis</keyword>
<keyword evidence="8 11" id="KW-0411">Iron-sulfur</keyword>
<dbReference type="GO" id="GO:0046872">
    <property type="term" value="F:metal ion binding"/>
    <property type="evidence" value="ECO:0007669"/>
    <property type="project" value="UniProtKB-UniRule"/>
</dbReference>
<evidence type="ECO:0000256" key="9">
    <source>
        <dbReference type="ARBA" id="ARBA00023239"/>
    </source>
</evidence>
<keyword evidence="6 11" id="KW-0479">Metal-binding</keyword>
<evidence type="ECO:0000313" key="14">
    <source>
        <dbReference type="Proteomes" id="UP000197032"/>
    </source>
</evidence>
<name>A0A1Z5HSE5_9FIRM</name>
<accession>A0A1Z5HSE5</accession>
<evidence type="ECO:0000256" key="1">
    <source>
        <dbReference type="ARBA" id="ARBA00001966"/>
    </source>
</evidence>
<dbReference type="SUPFAM" id="SSF143548">
    <property type="entry name" value="Serine metabolism enzymes domain"/>
    <property type="match status" value="1"/>
</dbReference>
<dbReference type="GO" id="GO:0006094">
    <property type="term" value="P:gluconeogenesis"/>
    <property type="evidence" value="ECO:0007669"/>
    <property type="project" value="UniProtKB-UniRule"/>
</dbReference>
<organism evidence="13 14">
    <name type="scientific">Calderihabitans maritimus</name>
    <dbReference type="NCBI Taxonomy" id="1246530"/>
    <lineage>
        <taxon>Bacteria</taxon>
        <taxon>Bacillati</taxon>
        <taxon>Bacillota</taxon>
        <taxon>Clostridia</taxon>
        <taxon>Neomoorellales</taxon>
        <taxon>Calderihabitantaceae</taxon>
        <taxon>Calderihabitans</taxon>
    </lineage>
</organism>
<evidence type="ECO:0000256" key="5">
    <source>
        <dbReference type="ARBA" id="ARBA00022485"/>
    </source>
</evidence>
<dbReference type="PIRSF" id="PIRSF036692">
    <property type="entry name" value="SDH_B"/>
    <property type="match status" value="1"/>
</dbReference>
<comment type="pathway">
    <text evidence="2 11">Carbohydrate biosynthesis; gluconeogenesis.</text>
</comment>
<protein>
    <recommendedName>
        <fullName evidence="11">L-serine deaminase</fullName>
    </recommendedName>
</protein>
<dbReference type="InterPro" id="IPR029009">
    <property type="entry name" value="ASB_dom_sf"/>
</dbReference>
<evidence type="ECO:0000256" key="3">
    <source>
        <dbReference type="ARBA" id="ARBA00008636"/>
    </source>
</evidence>
<evidence type="ECO:0000256" key="8">
    <source>
        <dbReference type="ARBA" id="ARBA00023014"/>
    </source>
</evidence>
<evidence type="ECO:0000256" key="6">
    <source>
        <dbReference type="ARBA" id="ARBA00022723"/>
    </source>
</evidence>
<dbReference type="AlphaFoldDB" id="A0A1Z5HSE5"/>
<evidence type="ECO:0000256" key="4">
    <source>
        <dbReference type="ARBA" id="ARBA00022432"/>
    </source>
</evidence>
<keyword evidence="7 11" id="KW-0408">Iron</keyword>
<keyword evidence="14" id="KW-1185">Reference proteome</keyword>
<dbReference type="EMBL" id="BDGJ01000081">
    <property type="protein sequence ID" value="GAW92443.1"/>
    <property type="molecule type" value="Genomic_DNA"/>
</dbReference>
<dbReference type="InterPro" id="IPR005131">
    <property type="entry name" value="Ser_deHydtase_bsu"/>
</dbReference>
<evidence type="ECO:0000256" key="7">
    <source>
        <dbReference type="ARBA" id="ARBA00023004"/>
    </source>
</evidence>
<evidence type="ECO:0000256" key="10">
    <source>
        <dbReference type="ARBA" id="ARBA00049406"/>
    </source>
</evidence>
<dbReference type="PROSITE" id="PS51671">
    <property type="entry name" value="ACT"/>
    <property type="match status" value="1"/>
</dbReference>
<dbReference type="PANTHER" id="PTHR30182">
    <property type="entry name" value="L-SERINE DEHYDRATASE"/>
    <property type="match status" value="1"/>
</dbReference>
<comment type="similarity">
    <text evidence="3 11">Belongs to the iron-sulfur dependent L-serine dehydratase family.</text>
</comment>
<dbReference type="InterPro" id="IPR004643">
    <property type="entry name" value="Fe-S_L-Ser_bsu"/>
</dbReference>
<evidence type="ECO:0000256" key="2">
    <source>
        <dbReference type="ARBA" id="ARBA00004742"/>
    </source>
</evidence>
<evidence type="ECO:0000313" key="13">
    <source>
        <dbReference type="EMBL" id="GAW92443.1"/>
    </source>
</evidence>
<dbReference type="GO" id="GO:0051539">
    <property type="term" value="F:4 iron, 4 sulfur cluster binding"/>
    <property type="evidence" value="ECO:0007669"/>
    <property type="project" value="UniProtKB-UniRule"/>
</dbReference>
<dbReference type="RefSeq" id="WP_202819985.1">
    <property type="nucleotide sequence ID" value="NZ_BDGJ01000081.1"/>
</dbReference>
<keyword evidence="9 11" id="KW-0456">Lyase</keyword>